<dbReference type="RefSeq" id="WP_340295173.1">
    <property type="nucleotide sequence ID" value="NZ_JBBEOI010000213.1"/>
</dbReference>
<keyword evidence="2 9" id="KW-0418">Kinase</keyword>
<accession>A0ABV7WLJ3</accession>
<protein>
    <submittedName>
        <fullName evidence="9">Sensor histidine kinase</fullName>
    </submittedName>
</protein>
<dbReference type="InterPro" id="IPR003594">
    <property type="entry name" value="HATPase_dom"/>
</dbReference>
<evidence type="ECO:0000313" key="10">
    <source>
        <dbReference type="Proteomes" id="UP001595685"/>
    </source>
</evidence>
<dbReference type="Proteomes" id="UP001595685">
    <property type="component" value="Unassembled WGS sequence"/>
</dbReference>
<evidence type="ECO:0000259" key="6">
    <source>
        <dbReference type="Pfam" id="PF02518"/>
    </source>
</evidence>
<dbReference type="InterPro" id="IPR033425">
    <property type="entry name" value="MASE3"/>
</dbReference>
<dbReference type="Pfam" id="PF07730">
    <property type="entry name" value="HisKA_3"/>
    <property type="match status" value="1"/>
</dbReference>
<feature type="transmembrane region" description="Helical" evidence="5">
    <location>
        <begin position="32"/>
        <end position="55"/>
    </location>
</feature>
<feature type="transmembrane region" description="Helical" evidence="5">
    <location>
        <begin position="235"/>
        <end position="260"/>
    </location>
</feature>
<dbReference type="Pfam" id="PF02518">
    <property type="entry name" value="HATPase_c"/>
    <property type="match status" value="1"/>
</dbReference>
<feature type="transmembrane region" description="Helical" evidence="5">
    <location>
        <begin position="272"/>
        <end position="292"/>
    </location>
</feature>
<name>A0ABV7WLJ3_9MICO</name>
<dbReference type="PANTHER" id="PTHR24421">
    <property type="entry name" value="NITRATE/NITRITE SENSOR PROTEIN NARX-RELATED"/>
    <property type="match status" value="1"/>
</dbReference>
<feature type="domain" description="Histidine kinase/HSP90-like ATPase" evidence="6">
    <location>
        <begin position="401"/>
        <end position="484"/>
    </location>
</feature>
<sequence>MAATERAAVARRPRPSPREGSPPAVRRPAAVLAVRTAVVAAVLTVAVAVLPFVGFAYRAPALHVMLETTNAVVALLVLYLVFGRFAQHGRLQELLLMLALGVVAVANLVLTAVPEALTRGRDEELSHWAPLTVRLLGTVLLAGAAWTPVRRRVGRRTATLVTVALLVVVGTAAGTGAVFADHLPPAVDPFLTADGTRPSLVAHPLVLVTQGLGALLYALAALAFARQADRTGDALVRWVAAGCVLASASRVHYLLFPSLYSDYVYTGDLLRLGFYVFMLVGAAQEITSFWQARSRSAVLEDRRRLARDLHDGVVQELSYISAQSRRLTADPGNTVAVARIAAAAGRAVEESRRALAALTRAGDEPFPVVLQQALDELAGRHDVAVVAALDPDAEADGPMSEALLRIATEALHNAVRHGRASRVDVRLEAVPLSLTVQDDGTGFDAEASGRPGSFGLTSMRERAEGIGAVLSVGSTPGEGTTVRVGWV</sequence>
<comment type="caution">
    <text evidence="9">The sequence shown here is derived from an EMBL/GenBank/DDBJ whole genome shotgun (WGS) entry which is preliminary data.</text>
</comment>
<dbReference type="GO" id="GO:0016301">
    <property type="term" value="F:kinase activity"/>
    <property type="evidence" value="ECO:0007669"/>
    <property type="project" value="UniProtKB-KW"/>
</dbReference>
<dbReference type="InterPro" id="IPR050482">
    <property type="entry name" value="Sensor_HK_TwoCompSys"/>
</dbReference>
<dbReference type="EMBL" id="JBHRWW010000013">
    <property type="protein sequence ID" value="MFC3689797.1"/>
    <property type="molecule type" value="Genomic_DNA"/>
</dbReference>
<keyword evidence="5" id="KW-0812">Transmembrane</keyword>
<reference evidence="10" key="1">
    <citation type="journal article" date="2019" name="Int. J. Syst. Evol. Microbiol.">
        <title>The Global Catalogue of Microorganisms (GCM) 10K type strain sequencing project: providing services to taxonomists for standard genome sequencing and annotation.</title>
        <authorList>
            <consortium name="The Broad Institute Genomics Platform"/>
            <consortium name="The Broad Institute Genome Sequencing Center for Infectious Disease"/>
            <person name="Wu L."/>
            <person name="Ma J."/>
        </authorList>
    </citation>
    <scope>NUCLEOTIDE SEQUENCE [LARGE SCALE GENOMIC DNA]</scope>
    <source>
        <strain evidence="10">NCAIM B.02333</strain>
    </source>
</reference>
<feature type="transmembrane region" description="Helical" evidence="5">
    <location>
        <begin position="200"/>
        <end position="223"/>
    </location>
</feature>
<dbReference type="Gene3D" id="3.30.565.10">
    <property type="entry name" value="Histidine kinase-like ATPase, C-terminal domain"/>
    <property type="match status" value="1"/>
</dbReference>
<feature type="domain" description="Membrane-associated sensor" evidence="8">
    <location>
        <begin position="60"/>
        <end position="279"/>
    </location>
</feature>
<keyword evidence="10" id="KW-1185">Reference proteome</keyword>
<dbReference type="Gene3D" id="1.20.5.1930">
    <property type="match status" value="1"/>
</dbReference>
<evidence type="ECO:0000256" key="2">
    <source>
        <dbReference type="ARBA" id="ARBA00022777"/>
    </source>
</evidence>
<organism evidence="9 10">
    <name type="scientific">Aquipuribacter hungaricus</name>
    <dbReference type="NCBI Taxonomy" id="545624"/>
    <lineage>
        <taxon>Bacteria</taxon>
        <taxon>Bacillati</taxon>
        <taxon>Actinomycetota</taxon>
        <taxon>Actinomycetes</taxon>
        <taxon>Micrococcales</taxon>
        <taxon>Intrasporangiaceae</taxon>
        <taxon>Aquipuribacter</taxon>
    </lineage>
</organism>
<feature type="transmembrane region" description="Helical" evidence="5">
    <location>
        <begin position="61"/>
        <end position="82"/>
    </location>
</feature>
<dbReference type="InterPro" id="IPR036890">
    <property type="entry name" value="HATPase_C_sf"/>
</dbReference>
<keyword evidence="1" id="KW-0808">Transferase</keyword>
<dbReference type="CDD" id="cd16917">
    <property type="entry name" value="HATPase_UhpB-NarQ-NarX-like"/>
    <property type="match status" value="1"/>
</dbReference>
<feature type="transmembrane region" description="Helical" evidence="5">
    <location>
        <begin position="94"/>
        <end position="113"/>
    </location>
</feature>
<proteinExistence type="predicted"/>
<evidence type="ECO:0000256" key="4">
    <source>
        <dbReference type="SAM" id="MobiDB-lite"/>
    </source>
</evidence>
<evidence type="ECO:0000256" key="1">
    <source>
        <dbReference type="ARBA" id="ARBA00022679"/>
    </source>
</evidence>
<evidence type="ECO:0000313" key="9">
    <source>
        <dbReference type="EMBL" id="MFC3689797.1"/>
    </source>
</evidence>
<evidence type="ECO:0000256" key="3">
    <source>
        <dbReference type="ARBA" id="ARBA00023012"/>
    </source>
</evidence>
<dbReference type="Pfam" id="PF17159">
    <property type="entry name" value="MASE3"/>
    <property type="match status" value="1"/>
</dbReference>
<evidence type="ECO:0000259" key="8">
    <source>
        <dbReference type="Pfam" id="PF17159"/>
    </source>
</evidence>
<feature type="region of interest" description="Disordered" evidence="4">
    <location>
        <begin position="1"/>
        <end position="24"/>
    </location>
</feature>
<keyword evidence="5" id="KW-0472">Membrane</keyword>
<feature type="transmembrane region" description="Helical" evidence="5">
    <location>
        <begin position="125"/>
        <end position="146"/>
    </location>
</feature>
<keyword evidence="5" id="KW-1133">Transmembrane helix</keyword>
<feature type="domain" description="Signal transduction histidine kinase subgroup 3 dimerisation and phosphoacceptor" evidence="7">
    <location>
        <begin position="302"/>
        <end position="359"/>
    </location>
</feature>
<dbReference type="SUPFAM" id="SSF55874">
    <property type="entry name" value="ATPase domain of HSP90 chaperone/DNA topoisomerase II/histidine kinase"/>
    <property type="match status" value="1"/>
</dbReference>
<feature type="transmembrane region" description="Helical" evidence="5">
    <location>
        <begin position="158"/>
        <end position="180"/>
    </location>
</feature>
<evidence type="ECO:0000256" key="5">
    <source>
        <dbReference type="SAM" id="Phobius"/>
    </source>
</evidence>
<keyword evidence="3" id="KW-0902">Two-component regulatory system</keyword>
<evidence type="ECO:0000259" key="7">
    <source>
        <dbReference type="Pfam" id="PF07730"/>
    </source>
</evidence>
<gene>
    <name evidence="9" type="ORF">ACFOLH_15720</name>
</gene>
<dbReference type="InterPro" id="IPR011712">
    <property type="entry name" value="Sig_transdc_His_kin_sub3_dim/P"/>
</dbReference>